<organism evidence="2 3">
    <name type="scientific">Nannocystis bainbridge</name>
    <dbReference type="NCBI Taxonomy" id="2995303"/>
    <lineage>
        <taxon>Bacteria</taxon>
        <taxon>Pseudomonadati</taxon>
        <taxon>Myxococcota</taxon>
        <taxon>Polyangia</taxon>
        <taxon>Nannocystales</taxon>
        <taxon>Nannocystaceae</taxon>
        <taxon>Nannocystis</taxon>
    </lineage>
</organism>
<proteinExistence type="predicted"/>
<dbReference type="RefSeq" id="WP_272084975.1">
    <property type="nucleotide sequence ID" value="NZ_JAQNDL010000001.1"/>
</dbReference>
<feature type="compositionally biased region" description="Acidic residues" evidence="1">
    <location>
        <begin position="166"/>
        <end position="180"/>
    </location>
</feature>
<feature type="compositionally biased region" description="Low complexity" evidence="1">
    <location>
        <begin position="44"/>
        <end position="97"/>
    </location>
</feature>
<name>A0ABT5DS56_9BACT</name>
<gene>
    <name evidence="2" type="ORF">POL25_06265</name>
</gene>
<dbReference type="InterPro" id="IPR015943">
    <property type="entry name" value="WD40/YVTN_repeat-like_dom_sf"/>
</dbReference>
<dbReference type="EMBL" id="JAQNDL010000001">
    <property type="protein sequence ID" value="MDC0716486.1"/>
    <property type="molecule type" value="Genomic_DNA"/>
</dbReference>
<feature type="compositionally biased region" description="Acidic residues" evidence="1">
    <location>
        <begin position="126"/>
        <end position="146"/>
    </location>
</feature>
<reference evidence="2 3" key="1">
    <citation type="submission" date="2022-11" db="EMBL/GenBank/DDBJ databases">
        <title>Minimal conservation of predation-associated metabolite biosynthetic gene clusters underscores biosynthetic potential of Myxococcota including descriptions for ten novel species: Archangium lansinium sp. nov., Myxococcus landrumus sp. nov., Nannocystis bai.</title>
        <authorList>
            <person name="Ahearne A."/>
            <person name="Stevens C."/>
            <person name="Dowd S."/>
        </authorList>
    </citation>
    <scope>NUCLEOTIDE SEQUENCE [LARGE SCALE GENOMIC DNA]</scope>
    <source>
        <strain evidence="2 3">BB15-2</strain>
    </source>
</reference>
<dbReference type="SUPFAM" id="SSF63829">
    <property type="entry name" value="Calcium-dependent phosphotriesterase"/>
    <property type="match status" value="1"/>
</dbReference>
<dbReference type="Gene3D" id="2.130.10.10">
    <property type="entry name" value="YVTN repeat-like/Quinoprotein amine dehydrogenase"/>
    <property type="match status" value="1"/>
</dbReference>
<sequence>MRRFGWLLAAGLCHAPGCSSTCVDDGAVFNQSLEACMTAGLTASASESGATEGSESDTEGSASAPTEGSASEGSATEGSNSNSESNSNSNSNSESETITGGGGGVWCEDKDGDGFGDPANCVPQEPGEDPPDGFVPNDDDCADDDPNTFPGAAENEDPPDACMQDLDGDGWGDSTPDDPDATPGTDCDDGSEHTFPGAAPNDDAMACMTDVDGDDWGESMPMNPDVTPGTDCDDDDAATFPGSAEVEDPTKCMKDEDGDGWGDTSVPPGVDVGSDCYDSNADINPGDRVLYTALDNGEFAEVNVENGDITPFASVDIGPLAPPYAVITCAISPADGSIYCSQSAKQVLIVVDYCSGDTPTELADHGRSICGLGFLDDGTLYGVDSDADELVTFDPATGEVTDAKPITAGGNGVNIQACGMAVDCVGERMLVTDGQNSRILSIDPATGEGTVVADIPEGQWNSVGLEFDPVTKQAFSNNGDELYQISLDGSNDYMQLPDLEASINDLSYGPTCG</sequence>
<keyword evidence="3" id="KW-1185">Reference proteome</keyword>
<evidence type="ECO:0000256" key="1">
    <source>
        <dbReference type="SAM" id="MobiDB-lite"/>
    </source>
</evidence>
<evidence type="ECO:0000313" key="2">
    <source>
        <dbReference type="EMBL" id="MDC0716486.1"/>
    </source>
</evidence>
<feature type="region of interest" description="Disordered" evidence="1">
    <location>
        <begin position="44"/>
        <end position="205"/>
    </location>
</feature>
<dbReference type="Proteomes" id="UP001221686">
    <property type="component" value="Unassembled WGS sequence"/>
</dbReference>
<evidence type="ECO:0000313" key="3">
    <source>
        <dbReference type="Proteomes" id="UP001221686"/>
    </source>
</evidence>
<feature type="region of interest" description="Disordered" evidence="1">
    <location>
        <begin position="226"/>
        <end position="267"/>
    </location>
</feature>
<comment type="caution">
    <text evidence="2">The sequence shown here is derived from an EMBL/GenBank/DDBJ whole genome shotgun (WGS) entry which is preliminary data.</text>
</comment>
<accession>A0ABT5DS56</accession>
<protein>
    <submittedName>
        <fullName evidence="2">Uncharacterized protein</fullName>
    </submittedName>
</protein>